<accession>A0ABV4KWB2</accession>
<evidence type="ECO:0000313" key="7">
    <source>
        <dbReference type="Proteomes" id="UP001569154"/>
    </source>
</evidence>
<dbReference type="InterPro" id="IPR029044">
    <property type="entry name" value="Nucleotide-diphossugar_trans"/>
</dbReference>
<feature type="domain" description="Glycosyltransferase 2-like" evidence="5">
    <location>
        <begin position="5"/>
        <end position="162"/>
    </location>
</feature>
<dbReference type="InterPro" id="IPR001173">
    <property type="entry name" value="Glyco_trans_2-like"/>
</dbReference>
<name>A0ABV4KWB2_9GAMM</name>
<keyword evidence="4" id="KW-0812">Transmembrane</keyword>
<dbReference type="SUPFAM" id="SSF53448">
    <property type="entry name" value="Nucleotide-diphospho-sugar transferases"/>
    <property type="match status" value="1"/>
</dbReference>
<evidence type="ECO:0000256" key="1">
    <source>
        <dbReference type="ARBA" id="ARBA00006739"/>
    </source>
</evidence>
<comment type="caution">
    <text evidence="6">The sequence shown here is derived from an EMBL/GenBank/DDBJ whole genome shotgun (WGS) entry which is preliminary data.</text>
</comment>
<dbReference type="Pfam" id="PF00535">
    <property type="entry name" value="Glycos_transf_2"/>
    <property type="match status" value="1"/>
</dbReference>
<evidence type="ECO:0000313" key="6">
    <source>
        <dbReference type="EMBL" id="MEZ8079770.1"/>
    </source>
</evidence>
<keyword evidence="4" id="KW-0472">Membrane</keyword>
<dbReference type="EMBL" id="JBGONM010000002">
    <property type="protein sequence ID" value="MEZ8079770.1"/>
    <property type="molecule type" value="Genomic_DNA"/>
</dbReference>
<feature type="transmembrane region" description="Helical" evidence="4">
    <location>
        <begin position="230"/>
        <end position="252"/>
    </location>
</feature>
<dbReference type="RefSeq" id="WP_017014161.1">
    <property type="nucleotide sequence ID" value="NZ_AJYG02000047.1"/>
</dbReference>
<keyword evidence="3 6" id="KW-0808">Transferase</keyword>
<gene>
    <name evidence="6" type="ORF">ACED35_01520</name>
</gene>
<dbReference type="Gene3D" id="3.90.550.10">
    <property type="entry name" value="Spore Coat Polysaccharide Biosynthesis Protein SpsA, Chain A"/>
    <property type="match status" value="1"/>
</dbReference>
<organism evidence="6 7">
    <name type="scientific">Enterovibrio norvegicus</name>
    <dbReference type="NCBI Taxonomy" id="188144"/>
    <lineage>
        <taxon>Bacteria</taxon>
        <taxon>Pseudomonadati</taxon>
        <taxon>Pseudomonadota</taxon>
        <taxon>Gammaproteobacteria</taxon>
        <taxon>Vibrionales</taxon>
        <taxon>Vibrionaceae</taxon>
        <taxon>Enterovibrio</taxon>
    </lineage>
</organism>
<evidence type="ECO:0000256" key="3">
    <source>
        <dbReference type="ARBA" id="ARBA00022679"/>
    </source>
</evidence>
<evidence type="ECO:0000256" key="2">
    <source>
        <dbReference type="ARBA" id="ARBA00022676"/>
    </source>
</evidence>
<comment type="similarity">
    <text evidence="1">Belongs to the glycosyltransferase 2 family.</text>
</comment>
<dbReference type="PANTHER" id="PTHR43685">
    <property type="entry name" value="GLYCOSYLTRANSFERASE"/>
    <property type="match status" value="1"/>
</dbReference>
<evidence type="ECO:0000256" key="4">
    <source>
        <dbReference type="SAM" id="Phobius"/>
    </source>
</evidence>
<keyword evidence="4" id="KW-1133">Transmembrane helix</keyword>
<dbReference type="InterPro" id="IPR050834">
    <property type="entry name" value="Glycosyltransf_2"/>
</dbReference>
<keyword evidence="2 6" id="KW-0328">Glycosyltransferase</keyword>
<protein>
    <submittedName>
        <fullName evidence="6">Glycosyltransferase</fullName>
        <ecNumber evidence="6">2.4.-.-</ecNumber>
    </submittedName>
</protein>
<dbReference type="GO" id="GO:0016757">
    <property type="term" value="F:glycosyltransferase activity"/>
    <property type="evidence" value="ECO:0007669"/>
    <property type="project" value="UniProtKB-KW"/>
</dbReference>
<dbReference type="Proteomes" id="UP001569154">
    <property type="component" value="Unassembled WGS sequence"/>
</dbReference>
<proteinExistence type="inferred from homology"/>
<dbReference type="PANTHER" id="PTHR43685:SF5">
    <property type="entry name" value="GLYCOSYLTRANSFERASE EPSE-RELATED"/>
    <property type="match status" value="1"/>
</dbReference>
<keyword evidence="7" id="KW-1185">Reference proteome</keyword>
<reference evidence="6 7" key="1">
    <citation type="submission" date="2024-06" db="EMBL/GenBank/DDBJ databases">
        <authorList>
            <person name="Steensen K."/>
            <person name="Seneca J."/>
            <person name="Bartlau N."/>
            <person name="Yu A.X."/>
            <person name="Polz M.F."/>
        </authorList>
    </citation>
    <scope>NUCLEOTIDE SEQUENCE [LARGE SCALE GENOMIC DNA]</scope>
    <source>
        <strain evidence="6 7">1F260</strain>
    </source>
</reference>
<dbReference type="EC" id="2.4.-.-" evidence="6"/>
<evidence type="ECO:0000259" key="5">
    <source>
        <dbReference type="Pfam" id="PF00535"/>
    </source>
</evidence>
<sequence length="274" mass="31252">MEKLSVVMCVYNGDSDIFLKDALVSVISQTYRESEFILVQDGPINDELLEVIIDFKGEINGFKHIILEENRGHGAARNVGLSNCSNDIVAIMDADDINHPTRFEKQIERISNSDLSVVGSSLAEFTSDIYNITSFKTLPSDHDEIISLAKWKCPINQPSVMFRKSNVDDVGGYLDWYHNEDYYLWLRMLNAGYKFYNISEPLVYFRLSQGTIARRGGVKYFLSEAKIQKLIYDMGIGNIFSFVFSVAIRFVVQVLAPNSIRTILYKLILRKSKI</sequence>